<evidence type="ECO:0000256" key="6">
    <source>
        <dbReference type="ARBA" id="ARBA00022592"/>
    </source>
</evidence>
<evidence type="ECO:0000256" key="7">
    <source>
        <dbReference type="PIRNR" id="PIRNR003107"/>
    </source>
</evidence>
<dbReference type="PIRSF" id="PIRSF003107">
    <property type="entry name" value="PhoU"/>
    <property type="match status" value="1"/>
</dbReference>
<dbReference type="AlphaFoldDB" id="A0A3S8RMS1"/>
<comment type="similarity">
    <text evidence="2 7">Belongs to the PhoU family.</text>
</comment>
<evidence type="ECO:0000256" key="5">
    <source>
        <dbReference type="ARBA" id="ARBA00022490"/>
    </source>
</evidence>
<evidence type="ECO:0000256" key="4">
    <source>
        <dbReference type="ARBA" id="ARBA00022448"/>
    </source>
</evidence>
<feature type="domain" description="PhoU" evidence="8">
    <location>
        <begin position="119"/>
        <end position="198"/>
    </location>
</feature>
<dbReference type="PANTHER" id="PTHR42930">
    <property type="entry name" value="PHOSPHATE-SPECIFIC TRANSPORT SYSTEM ACCESSORY PROTEIN PHOU"/>
    <property type="match status" value="1"/>
</dbReference>
<gene>
    <name evidence="9" type="primary">phoU</name>
    <name evidence="9" type="ORF">EEI45_05290</name>
</gene>
<dbReference type="GO" id="GO:0005737">
    <property type="term" value="C:cytoplasm"/>
    <property type="evidence" value="ECO:0007669"/>
    <property type="project" value="UniProtKB-SubCell"/>
</dbReference>
<dbReference type="SUPFAM" id="SSF109755">
    <property type="entry name" value="PhoU-like"/>
    <property type="match status" value="1"/>
</dbReference>
<sequence length="210" mass="23638">MRLEDKMLVFEADLLAMADRVRKQMAMAIQAIVTEDKTLALNVIEKDDYINDSDESINDQAIEILSLMQPVAKDLRMVVGGIKVSADLERIGDYAKNMGRYVIKSKESQPEYQSDVELLGAKFLENFDAVVSLLKKPNVKDAYVVAEMDEALDELFQGIMARYASEPIESDRIPTQTIGILRNIERAGDHATNICEHVIYIVKGRHIDFG</sequence>
<keyword evidence="4 7" id="KW-0813">Transport</keyword>
<name>A0A3S8RMS1_9FIRM</name>
<keyword evidence="6 7" id="KW-0592">Phosphate transport</keyword>
<keyword evidence="5 7" id="KW-0963">Cytoplasm</keyword>
<dbReference type="FunFam" id="1.20.58.220:FF:000004">
    <property type="entry name" value="Phosphate-specific transport system accessory protein PhoU"/>
    <property type="match status" value="1"/>
</dbReference>
<evidence type="ECO:0000313" key="9">
    <source>
        <dbReference type="EMBL" id="AZK44240.1"/>
    </source>
</evidence>
<dbReference type="EMBL" id="CP034234">
    <property type="protein sequence ID" value="AZK44240.1"/>
    <property type="molecule type" value="Genomic_DNA"/>
</dbReference>
<comment type="function">
    <text evidence="7">Plays a role in the regulation of phosphate uptake.</text>
</comment>
<organism evidence="9 10">
    <name type="scientific">Erysipelothrix piscisicarius</name>
    <dbReference type="NCBI Taxonomy" id="2485784"/>
    <lineage>
        <taxon>Bacteria</taxon>
        <taxon>Bacillati</taxon>
        <taxon>Bacillota</taxon>
        <taxon>Erysipelotrichia</taxon>
        <taxon>Erysipelotrichales</taxon>
        <taxon>Erysipelotrichaceae</taxon>
        <taxon>Erysipelothrix</taxon>
    </lineage>
</organism>
<dbReference type="NCBIfam" id="TIGR02135">
    <property type="entry name" value="phoU_full"/>
    <property type="match status" value="1"/>
</dbReference>
<comment type="subunit">
    <text evidence="3 7">Homodimer.</text>
</comment>
<evidence type="ECO:0000256" key="3">
    <source>
        <dbReference type="ARBA" id="ARBA00011738"/>
    </source>
</evidence>
<dbReference type="KEGG" id="eri:EEI45_05290"/>
<proteinExistence type="inferred from homology"/>
<dbReference type="GO" id="GO:0030643">
    <property type="term" value="P:intracellular phosphate ion homeostasis"/>
    <property type="evidence" value="ECO:0007669"/>
    <property type="project" value="InterPro"/>
</dbReference>
<dbReference type="Gene3D" id="1.20.58.220">
    <property type="entry name" value="Phosphate transport system protein phou homolog 2, domain 2"/>
    <property type="match status" value="1"/>
</dbReference>
<dbReference type="Proteomes" id="UP000278804">
    <property type="component" value="Chromosome"/>
</dbReference>
<dbReference type="InterPro" id="IPR038078">
    <property type="entry name" value="PhoU-like_sf"/>
</dbReference>
<accession>A0A3S8RMS1</accession>
<evidence type="ECO:0000259" key="8">
    <source>
        <dbReference type="Pfam" id="PF01895"/>
    </source>
</evidence>
<comment type="subcellular location">
    <subcellularLocation>
        <location evidence="1 7">Cytoplasm</location>
    </subcellularLocation>
</comment>
<dbReference type="GO" id="GO:0006817">
    <property type="term" value="P:phosphate ion transport"/>
    <property type="evidence" value="ECO:0007669"/>
    <property type="project" value="UniProtKB-KW"/>
</dbReference>
<dbReference type="PANTHER" id="PTHR42930:SF3">
    <property type="entry name" value="PHOSPHATE-SPECIFIC TRANSPORT SYSTEM ACCESSORY PROTEIN PHOU"/>
    <property type="match status" value="1"/>
</dbReference>
<reference evidence="9 10" key="1">
    <citation type="journal article" date="2020" name="Int. J. Syst. Evol. Microbiol.">
        <title>Description of Erysipelothrix piscisicarius sp. nov., an emergent fish pathogen, and assessment of virulence using a tiger barb (Puntigrus tetrazona) infection model.</title>
        <authorList>
            <person name="Pomaranski E.K."/>
            <person name="Griffin M.J."/>
            <person name="Camus A.C."/>
            <person name="Armwood A.R."/>
            <person name="Shelley J."/>
            <person name="Waldbieser G.C."/>
            <person name="LaFrentz B.R."/>
            <person name="Garcia J.C."/>
            <person name="Yanong R."/>
            <person name="Soto E."/>
        </authorList>
    </citation>
    <scope>NUCLEOTIDE SEQUENCE [LARGE SCALE GENOMIC DNA]</scope>
    <source>
        <strain evidence="9 10">15TAL0474</strain>
    </source>
</reference>
<keyword evidence="10" id="KW-1185">Reference proteome</keyword>
<dbReference type="Pfam" id="PF01895">
    <property type="entry name" value="PhoU"/>
    <property type="match status" value="2"/>
</dbReference>
<feature type="domain" description="PhoU" evidence="8">
    <location>
        <begin position="15"/>
        <end position="102"/>
    </location>
</feature>
<dbReference type="GO" id="GO:0045936">
    <property type="term" value="P:negative regulation of phosphate metabolic process"/>
    <property type="evidence" value="ECO:0007669"/>
    <property type="project" value="InterPro"/>
</dbReference>
<evidence type="ECO:0000313" key="10">
    <source>
        <dbReference type="Proteomes" id="UP000278804"/>
    </source>
</evidence>
<evidence type="ECO:0000256" key="2">
    <source>
        <dbReference type="ARBA" id="ARBA00008107"/>
    </source>
</evidence>
<protein>
    <recommendedName>
        <fullName evidence="7">Phosphate-specific transport system accessory protein PhoU</fullName>
    </recommendedName>
</protein>
<dbReference type="InterPro" id="IPR028366">
    <property type="entry name" value="PhoU"/>
</dbReference>
<dbReference type="InterPro" id="IPR026022">
    <property type="entry name" value="PhoU_dom"/>
</dbReference>
<evidence type="ECO:0000256" key="1">
    <source>
        <dbReference type="ARBA" id="ARBA00004496"/>
    </source>
</evidence>
<dbReference type="RefSeq" id="WP_125164416.1">
    <property type="nucleotide sequence ID" value="NZ_CP034234.1"/>
</dbReference>